<dbReference type="FunFam" id="1.10.8.60:FF:000001">
    <property type="entry name" value="ATP-dependent zinc metalloprotease FtsH"/>
    <property type="match status" value="1"/>
</dbReference>
<dbReference type="Pfam" id="PF00004">
    <property type="entry name" value="AAA"/>
    <property type="match status" value="1"/>
</dbReference>
<dbReference type="PANTHER" id="PTHR23076:SF97">
    <property type="entry name" value="ATP-DEPENDENT ZINC METALLOPROTEASE YME1L1"/>
    <property type="match status" value="1"/>
</dbReference>
<evidence type="ECO:0000259" key="8">
    <source>
        <dbReference type="SMART" id="SM00382"/>
    </source>
</evidence>
<keyword evidence="7" id="KW-0812">Transmembrane</keyword>
<dbReference type="Gene3D" id="1.10.8.60">
    <property type="match status" value="1"/>
</dbReference>
<dbReference type="GO" id="GO:0006515">
    <property type="term" value="P:protein quality control for misfolded or incompletely synthesized proteins"/>
    <property type="evidence" value="ECO:0007669"/>
    <property type="project" value="TreeGrafter"/>
</dbReference>
<keyword evidence="6" id="KW-0482">Metalloprotease</keyword>
<evidence type="ECO:0000256" key="5">
    <source>
        <dbReference type="ARBA" id="ARBA00022833"/>
    </source>
</evidence>
<comment type="cofactor">
    <cofactor evidence="1">
        <name>Zn(2+)</name>
        <dbReference type="ChEBI" id="CHEBI:29105"/>
    </cofactor>
</comment>
<dbReference type="InterPro" id="IPR041569">
    <property type="entry name" value="AAA_lid_3"/>
</dbReference>
<evidence type="ECO:0000256" key="1">
    <source>
        <dbReference type="ARBA" id="ARBA00001947"/>
    </source>
</evidence>
<dbReference type="GO" id="GO:0004176">
    <property type="term" value="F:ATP-dependent peptidase activity"/>
    <property type="evidence" value="ECO:0007669"/>
    <property type="project" value="TreeGrafter"/>
</dbReference>
<dbReference type="Pfam" id="PF17862">
    <property type="entry name" value="AAA_lid_3"/>
    <property type="match status" value="1"/>
</dbReference>
<name>A0A1I7XTA8_HETBA</name>
<evidence type="ECO:0000256" key="3">
    <source>
        <dbReference type="ARBA" id="ARBA00010550"/>
    </source>
</evidence>
<feature type="transmembrane region" description="Helical" evidence="7">
    <location>
        <begin position="194"/>
        <end position="219"/>
    </location>
</feature>
<evidence type="ECO:0000256" key="4">
    <source>
        <dbReference type="ARBA" id="ARBA00022723"/>
    </source>
</evidence>
<proteinExistence type="inferred from homology"/>
<dbReference type="GO" id="GO:0007005">
    <property type="term" value="P:mitochondrion organization"/>
    <property type="evidence" value="ECO:0007669"/>
    <property type="project" value="TreeGrafter"/>
</dbReference>
<dbReference type="SMART" id="SM00382">
    <property type="entry name" value="AAA"/>
    <property type="match status" value="1"/>
</dbReference>
<dbReference type="GO" id="GO:0005743">
    <property type="term" value="C:mitochondrial inner membrane"/>
    <property type="evidence" value="ECO:0007669"/>
    <property type="project" value="TreeGrafter"/>
</dbReference>
<dbReference type="GO" id="GO:0008237">
    <property type="term" value="F:metallopeptidase activity"/>
    <property type="evidence" value="ECO:0007669"/>
    <property type="project" value="UniProtKB-KW"/>
</dbReference>
<evidence type="ECO:0000313" key="9">
    <source>
        <dbReference type="Proteomes" id="UP000095283"/>
    </source>
</evidence>
<keyword evidence="5" id="KW-0862">Zinc</keyword>
<evidence type="ECO:0000256" key="6">
    <source>
        <dbReference type="ARBA" id="ARBA00023049"/>
    </source>
</evidence>
<dbReference type="Gene3D" id="3.40.50.300">
    <property type="entry name" value="P-loop containing nucleotide triphosphate hydrolases"/>
    <property type="match status" value="1"/>
</dbReference>
<dbReference type="PANTHER" id="PTHR23076">
    <property type="entry name" value="METALLOPROTEASE M41 FTSH"/>
    <property type="match status" value="1"/>
</dbReference>
<keyword evidence="6" id="KW-0378">Hydrolase</keyword>
<sequence>MLQQMQSVCGLNVWHGSSGGLHCLGLSGRRRNVTSPKTGGRLSNSYLSLFRQIGTQHVRNAFSQNNILINHRLLRHSRFRFTLADHVTIDIIPATGAILIQQRGFRTKRVASPMTSSGSLQKTAEGSGKWNIVSNLLMKKGKDESTEKWLQYDSDVKKLPEAQQKTYADGFVKGLLTSKPTAANSKKPNVLTRLYIFLVICIFLAYLTGKHLYLFALAIRVRIGDRQLGSLFFSNTQEVKPEDVQVTFEDVRGMDEAKMEVEEIVSYLRDPEKYSRLGGRLPKGVLLVGPPGTGKTLLARAIAGEAQVPFFHTSGSEFDEVLVGQGARRVRDLFDKAKARSPCIIFIDEIDSVGSKRALLRPGRFDVRVTVPKPDLAGRKDIFDFYLQRIIHANCVDPHVLAKGSTGFTGADIENMVNQAALKAATENAVEVTMHHLDEARDR</sequence>
<reference evidence="10" key="1">
    <citation type="submission" date="2016-11" db="UniProtKB">
        <authorList>
            <consortium name="WormBaseParasite"/>
        </authorList>
    </citation>
    <scope>IDENTIFICATION</scope>
</reference>
<dbReference type="SUPFAM" id="SSF52540">
    <property type="entry name" value="P-loop containing nucleoside triphosphate hydrolases"/>
    <property type="match status" value="1"/>
</dbReference>
<evidence type="ECO:0000256" key="7">
    <source>
        <dbReference type="SAM" id="Phobius"/>
    </source>
</evidence>
<evidence type="ECO:0000313" key="10">
    <source>
        <dbReference type="WBParaSite" id="Hba_20760"/>
    </source>
</evidence>
<keyword evidence="7" id="KW-0472">Membrane</keyword>
<accession>A0A1I7XTA8</accession>
<dbReference type="GO" id="GO:0016887">
    <property type="term" value="F:ATP hydrolysis activity"/>
    <property type="evidence" value="ECO:0007669"/>
    <property type="project" value="InterPro"/>
</dbReference>
<comment type="similarity">
    <text evidence="2">In the C-terminal section; belongs to the peptidase M41 family.</text>
</comment>
<protein>
    <submittedName>
        <fullName evidence="10">AAA domain-containing protein</fullName>
    </submittedName>
</protein>
<evidence type="ECO:0000256" key="2">
    <source>
        <dbReference type="ARBA" id="ARBA00010044"/>
    </source>
</evidence>
<keyword evidence="7" id="KW-1133">Transmembrane helix</keyword>
<organism evidence="9 10">
    <name type="scientific">Heterorhabditis bacteriophora</name>
    <name type="common">Entomopathogenic nematode worm</name>
    <dbReference type="NCBI Taxonomy" id="37862"/>
    <lineage>
        <taxon>Eukaryota</taxon>
        <taxon>Metazoa</taxon>
        <taxon>Ecdysozoa</taxon>
        <taxon>Nematoda</taxon>
        <taxon>Chromadorea</taxon>
        <taxon>Rhabditida</taxon>
        <taxon>Rhabditina</taxon>
        <taxon>Rhabditomorpha</taxon>
        <taxon>Strongyloidea</taxon>
        <taxon>Heterorhabditidae</taxon>
        <taxon>Heterorhabditis</taxon>
    </lineage>
</organism>
<feature type="domain" description="AAA+ ATPase" evidence="8">
    <location>
        <begin position="281"/>
        <end position="375"/>
    </location>
</feature>
<keyword evidence="9" id="KW-1185">Reference proteome</keyword>
<dbReference type="FunFam" id="3.40.50.300:FF:002568">
    <property type="entry name" value="Cell division protein (FtsH)"/>
    <property type="match status" value="1"/>
</dbReference>
<dbReference type="Proteomes" id="UP000095283">
    <property type="component" value="Unplaced"/>
</dbReference>
<dbReference type="InterPro" id="IPR027417">
    <property type="entry name" value="P-loop_NTPase"/>
</dbReference>
<dbReference type="AlphaFoldDB" id="A0A1I7XTA8"/>
<dbReference type="GO" id="GO:0005524">
    <property type="term" value="F:ATP binding"/>
    <property type="evidence" value="ECO:0007669"/>
    <property type="project" value="InterPro"/>
</dbReference>
<dbReference type="InterPro" id="IPR003593">
    <property type="entry name" value="AAA+_ATPase"/>
</dbReference>
<dbReference type="GO" id="GO:0046872">
    <property type="term" value="F:metal ion binding"/>
    <property type="evidence" value="ECO:0007669"/>
    <property type="project" value="UniProtKB-KW"/>
</dbReference>
<keyword evidence="4" id="KW-0479">Metal-binding</keyword>
<comment type="similarity">
    <text evidence="3">In the N-terminal section; belongs to the AAA ATPase family.</text>
</comment>
<dbReference type="InterPro" id="IPR003959">
    <property type="entry name" value="ATPase_AAA_core"/>
</dbReference>
<keyword evidence="6" id="KW-0645">Protease</keyword>
<dbReference type="WBParaSite" id="Hba_20760">
    <property type="protein sequence ID" value="Hba_20760"/>
    <property type="gene ID" value="Hba_20760"/>
</dbReference>